<keyword evidence="4" id="KW-0597">Phosphoprotein</keyword>
<accession>A0A6S7BDT7</accession>
<reference evidence="6 7" key="1">
    <citation type="submission" date="2020-04" db="EMBL/GenBank/DDBJ databases">
        <authorList>
            <person name="De Canck E."/>
        </authorList>
    </citation>
    <scope>NUCLEOTIDE SEQUENCE [LARGE SCALE GENOMIC DNA]</scope>
    <source>
        <strain evidence="6 7">LMG 28138</strain>
    </source>
</reference>
<dbReference type="Pfam" id="PF13193">
    <property type="entry name" value="AMP-binding_C"/>
    <property type="match status" value="1"/>
</dbReference>
<dbReference type="InterPro" id="IPR006162">
    <property type="entry name" value="Ppantetheine_attach_site"/>
</dbReference>
<evidence type="ECO:0000256" key="3">
    <source>
        <dbReference type="ARBA" id="ARBA00022450"/>
    </source>
</evidence>
<dbReference type="InterPro" id="IPR025110">
    <property type="entry name" value="AMP-bd_C"/>
</dbReference>
<evidence type="ECO:0000259" key="5">
    <source>
        <dbReference type="PROSITE" id="PS50075"/>
    </source>
</evidence>
<dbReference type="PANTHER" id="PTHR45527">
    <property type="entry name" value="NONRIBOSOMAL PEPTIDE SYNTHETASE"/>
    <property type="match status" value="1"/>
</dbReference>
<dbReference type="Pfam" id="PF00550">
    <property type="entry name" value="PP-binding"/>
    <property type="match status" value="1"/>
</dbReference>
<dbReference type="InterPro" id="IPR001031">
    <property type="entry name" value="Thioesterase"/>
</dbReference>
<dbReference type="InterPro" id="IPR009081">
    <property type="entry name" value="PP-bd_ACP"/>
</dbReference>
<feature type="domain" description="Carrier" evidence="5">
    <location>
        <begin position="109"/>
        <end position="184"/>
    </location>
</feature>
<comment type="cofactor">
    <cofactor evidence="1">
        <name>pantetheine 4'-phosphate</name>
        <dbReference type="ChEBI" id="CHEBI:47942"/>
    </cofactor>
</comment>
<evidence type="ECO:0000313" key="6">
    <source>
        <dbReference type="EMBL" id="CAB3787759.1"/>
    </source>
</evidence>
<name>A0A6S7BDT7_9BURK</name>
<dbReference type="RefSeq" id="WP_217478412.1">
    <property type="nucleotide sequence ID" value="NZ_CADIKM010000009.1"/>
</dbReference>
<dbReference type="InterPro" id="IPR020806">
    <property type="entry name" value="PKS_PP-bd"/>
</dbReference>
<dbReference type="SUPFAM" id="SSF56801">
    <property type="entry name" value="Acetyl-CoA synthetase-like"/>
    <property type="match status" value="1"/>
</dbReference>
<comment type="similarity">
    <text evidence="2">Belongs to the ATP-dependent AMP-binding enzyme family.</text>
</comment>
<dbReference type="GO" id="GO:0044550">
    <property type="term" value="P:secondary metabolite biosynthetic process"/>
    <property type="evidence" value="ECO:0007669"/>
    <property type="project" value="TreeGrafter"/>
</dbReference>
<dbReference type="GO" id="GO:0043041">
    <property type="term" value="P:amino acid activation for nonribosomal peptide biosynthetic process"/>
    <property type="evidence" value="ECO:0007669"/>
    <property type="project" value="TreeGrafter"/>
</dbReference>
<keyword evidence="6" id="KW-0436">Ligase</keyword>
<dbReference type="EC" id="6.2.1.54" evidence="6"/>
<dbReference type="GO" id="GO:0005737">
    <property type="term" value="C:cytoplasm"/>
    <property type="evidence" value="ECO:0007669"/>
    <property type="project" value="TreeGrafter"/>
</dbReference>
<dbReference type="GO" id="GO:0031177">
    <property type="term" value="F:phosphopantetheine binding"/>
    <property type="evidence" value="ECO:0007669"/>
    <property type="project" value="InterPro"/>
</dbReference>
<dbReference type="GO" id="GO:0016874">
    <property type="term" value="F:ligase activity"/>
    <property type="evidence" value="ECO:0007669"/>
    <property type="project" value="UniProtKB-KW"/>
</dbReference>
<evidence type="ECO:0000313" key="7">
    <source>
        <dbReference type="Proteomes" id="UP000494115"/>
    </source>
</evidence>
<keyword evidence="3" id="KW-0596">Phosphopantetheine</keyword>
<dbReference type="FunFam" id="3.30.300.30:FF:000010">
    <property type="entry name" value="Enterobactin synthetase component F"/>
    <property type="match status" value="1"/>
</dbReference>
<evidence type="ECO:0000256" key="2">
    <source>
        <dbReference type="ARBA" id="ARBA00006432"/>
    </source>
</evidence>
<dbReference type="InterPro" id="IPR020802">
    <property type="entry name" value="TesA-like"/>
</dbReference>
<dbReference type="SUPFAM" id="SSF53474">
    <property type="entry name" value="alpha/beta-Hydrolases"/>
    <property type="match status" value="2"/>
</dbReference>
<dbReference type="FunFam" id="1.10.1200.10:FF:000005">
    <property type="entry name" value="Nonribosomal peptide synthetase 1"/>
    <property type="match status" value="1"/>
</dbReference>
<dbReference type="SMART" id="SM00823">
    <property type="entry name" value="PKS_PP"/>
    <property type="match status" value="1"/>
</dbReference>
<proteinExistence type="inferred from homology"/>
<dbReference type="AlphaFoldDB" id="A0A6S7BDT7"/>
<dbReference type="PANTHER" id="PTHR45527:SF1">
    <property type="entry name" value="FATTY ACID SYNTHASE"/>
    <property type="match status" value="1"/>
</dbReference>
<dbReference type="Gene3D" id="3.40.50.1820">
    <property type="entry name" value="alpha/beta hydrolase"/>
    <property type="match status" value="3"/>
</dbReference>
<dbReference type="Gene3D" id="3.30.300.30">
    <property type="match status" value="1"/>
</dbReference>
<protein>
    <submittedName>
        <fullName evidence="6">D-alanine--D-alanyl carrier protein ligase</fullName>
        <ecNumber evidence="6">6.2.1.54</ecNumber>
    </submittedName>
</protein>
<dbReference type="SUPFAM" id="SSF47336">
    <property type="entry name" value="ACP-like"/>
    <property type="match status" value="1"/>
</dbReference>
<dbReference type="InterPro" id="IPR036736">
    <property type="entry name" value="ACP-like_sf"/>
</dbReference>
<dbReference type="SMART" id="SM00824">
    <property type="entry name" value="PKS_TE"/>
    <property type="match status" value="1"/>
</dbReference>
<dbReference type="InterPro" id="IPR045851">
    <property type="entry name" value="AMP-bd_C_sf"/>
</dbReference>
<dbReference type="InterPro" id="IPR029058">
    <property type="entry name" value="AB_hydrolase_fold"/>
</dbReference>
<keyword evidence="7" id="KW-1185">Reference proteome</keyword>
<organism evidence="6 7">
    <name type="scientific">Pararobbsia alpina</name>
    <dbReference type="NCBI Taxonomy" id="621374"/>
    <lineage>
        <taxon>Bacteria</taxon>
        <taxon>Pseudomonadati</taxon>
        <taxon>Pseudomonadota</taxon>
        <taxon>Betaproteobacteria</taxon>
        <taxon>Burkholderiales</taxon>
        <taxon>Burkholderiaceae</taxon>
        <taxon>Pararobbsia</taxon>
    </lineage>
</organism>
<evidence type="ECO:0000256" key="4">
    <source>
        <dbReference type="ARBA" id="ARBA00022553"/>
    </source>
</evidence>
<dbReference type="PROSITE" id="PS50075">
    <property type="entry name" value="CARRIER"/>
    <property type="match status" value="1"/>
</dbReference>
<dbReference type="PROSITE" id="PS00012">
    <property type="entry name" value="PHOSPHOPANTETHEINE"/>
    <property type="match status" value="1"/>
</dbReference>
<dbReference type="Pfam" id="PF00975">
    <property type="entry name" value="Thioesterase"/>
    <property type="match status" value="2"/>
</dbReference>
<gene>
    <name evidence="6" type="primary">dltA</name>
    <name evidence="6" type="ORF">LMG28138_02486</name>
</gene>
<sequence length="746" mass="81444">MKIRGFRIELGEIEAKLAQHEGVKDAVVMAREDAPGDKRLVAYYTAQEENAGAEAEDLRAHLQAQLPAYMVPAAYVRLDSLPLTPNGKLDRRALPEPEADAYATRGYAAPQGELEETLGRLWCEVLGVERVGRHDHFFELGGHSLLAVRLISQVRQRLDVELAVGELFAHQSVASMASMLQGRTPDTQRRDTIVPVRTGGTQRPLFLMHEFTGLDLYFPALAAHIDPDIPVYGLSGIPWGETQLQTFGGVLAYEIAMQLVGQDEEVEFVGLIDTSLPKLVENDKSRWLPQSAHKRILLEKCDIFWKRQAPAETDIEPIVRTLSGLRADVGSVDFDGLVRRCREKGVLHPELAAYSAGELWQYVDREVAHGHALANYTVFPISVPVHVFVAEERREDAPPLTGSLGWDEVLPWARLHCVTVPGDHLTMMEAPHVQALGRAISEAVCTITARQIPVLSEMSYQPLVTIQNGGAGHAPVFCVPGAGGSVTGFVGLADTLGPAWPMHGLQPRGLDGALVPYSSVEAAAEANLKAIDAVQSDGPIHLIGHSFGGWVVFEMASRLLARGRIVASLTLIDSEAPGGDGMVGKPYTATGVLERLVEAMQLAAGESFGIDAAVLRAQDDAGQMRQLHSGMVRVGMLPQRSTPDAMRGPARVFGTALRTIYLPRHPYTGPVRLVVVDDPALDVASNQLAQRETIEGWRRHAPNLCVWHVPGNHFTVLKAPHVQELAVWWRTAFEGRSEQEVANESM</sequence>
<evidence type="ECO:0000256" key="1">
    <source>
        <dbReference type="ARBA" id="ARBA00001957"/>
    </source>
</evidence>
<dbReference type="EMBL" id="CADIKM010000009">
    <property type="protein sequence ID" value="CAB3787759.1"/>
    <property type="molecule type" value="Genomic_DNA"/>
</dbReference>
<dbReference type="Proteomes" id="UP000494115">
    <property type="component" value="Unassembled WGS sequence"/>
</dbReference>